<protein>
    <submittedName>
        <fullName evidence="1">Type II toxin-antitoxin system RelB/DinJ family antitoxin</fullName>
    </submittedName>
</protein>
<dbReference type="Pfam" id="PF04221">
    <property type="entry name" value="RelB"/>
    <property type="match status" value="1"/>
</dbReference>
<reference evidence="1 2" key="1">
    <citation type="submission" date="2023-10" db="EMBL/GenBank/DDBJ databases">
        <title>Veillonella sp. nov., isolated from a pig farm feces dump.</title>
        <authorList>
            <person name="Chang Y.-H."/>
        </authorList>
    </citation>
    <scope>NUCLEOTIDE SEQUENCE [LARGE SCALE GENOMIC DNA]</scope>
    <source>
        <strain evidence="1 2">YH-vei2233</strain>
    </source>
</reference>
<sequence length="59" mass="6662">MLADYEMMTVTIDENLKSAVEEILQSQGMNLEKAINLYFEEIINARGISFDVVLPPIAE</sequence>
<comment type="caution">
    <text evidence="1">The sequence shown here is derived from an EMBL/GenBank/DDBJ whole genome shotgun (WGS) entry which is preliminary data.</text>
</comment>
<proteinExistence type="predicted"/>
<dbReference type="Gene3D" id="1.10.1220.10">
    <property type="entry name" value="Met repressor-like"/>
    <property type="match status" value="1"/>
</dbReference>
<dbReference type="Proteomes" id="UP001272515">
    <property type="component" value="Unassembled WGS sequence"/>
</dbReference>
<keyword evidence="2" id="KW-1185">Reference proteome</keyword>
<evidence type="ECO:0000313" key="1">
    <source>
        <dbReference type="EMBL" id="MDV5088473.1"/>
    </source>
</evidence>
<evidence type="ECO:0000313" key="2">
    <source>
        <dbReference type="Proteomes" id="UP001272515"/>
    </source>
</evidence>
<accession>A0ABU3Z979</accession>
<dbReference type="InterPro" id="IPR007337">
    <property type="entry name" value="RelB/DinJ"/>
</dbReference>
<dbReference type="EMBL" id="JAWJZB010000006">
    <property type="protein sequence ID" value="MDV5088473.1"/>
    <property type="molecule type" value="Genomic_DNA"/>
</dbReference>
<gene>
    <name evidence="1" type="ORF">RVY80_06395</name>
</gene>
<organism evidence="1 2">
    <name type="scientific">Veillonella absiana</name>
    <dbReference type="NCBI Taxonomy" id="3079305"/>
    <lineage>
        <taxon>Bacteria</taxon>
        <taxon>Bacillati</taxon>
        <taxon>Bacillota</taxon>
        <taxon>Negativicutes</taxon>
        <taxon>Veillonellales</taxon>
        <taxon>Veillonellaceae</taxon>
        <taxon>Veillonella</taxon>
    </lineage>
</organism>
<dbReference type="RefSeq" id="WP_317329986.1">
    <property type="nucleotide sequence ID" value="NZ_JAWJZA010000024.1"/>
</dbReference>
<dbReference type="InterPro" id="IPR013321">
    <property type="entry name" value="Arc_rbn_hlx_hlx"/>
</dbReference>
<name>A0ABU3Z979_9FIRM</name>